<dbReference type="InterPro" id="IPR050640">
    <property type="entry name" value="Bact_2-comp_sensor_kinase"/>
</dbReference>
<dbReference type="PROSITE" id="PS50885">
    <property type="entry name" value="HAMP"/>
    <property type="match status" value="1"/>
</dbReference>
<dbReference type="Gene3D" id="6.10.340.10">
    <property type="match status" value="1"/>
</dbReference>
<sequence length="568" mass="65922">MKQYLRRKIKQFQDIKFRRKLIITYIFVGVIPIIVLGTFCYSKSRHQLIEREKKNIQDYMQQAVGTLNNQMQIYNNLSDYLSYNQSIAQVVGYPYKSYYEMYQQFTQDLDPLLASLKYFHNDVNQVTIYTSNDIVKHDNTIAPMCEIEKSSWYQAVKGSKQILWFADSETKNAYSCRTMPKFEKTDSDGILYIKVDYEALFDSFQSMSSSNYGVFVVDQNDSIVYEYQKFDKENQNLKLSYQQFHHQPLNVYTVMHTEAAYDNWTVYVYKPNKLLLLDVKQMIFGIVLVALVCILISIFAVTFISKIMVSGIEELTAHMAKVEGGHMEIQVTSESKDEVGELIRGFGKMINEINRLIKEVYESKITQKEYEMKALQAQINPHFLYNSLSLINWKALEAEQPDISRITLRLSSFYRTALNKGKNTLKIRDEISNVKAYIDIQLMMHDYEFDVEVDADEDIMEYETLNLILQPLIENAIDHGIDLLEDRRGRISIIGKREEDNIKLIVEDNGVGMTKEKADSILTLGSKGYGVRNVNERIQLYYGKEYSLQVDSQVGEGTKITICIPVIS</sequence>
<keyword evidence="7" id="KW-0902">Two-component regulatory system</keyword>
<feature type="transmembrane region" description="Helical" evidence="8">
    <location>
        <begin position="21"/>
        <end position="39"/>
    </location>
</feature>
<evidence type="ECO:0000256" key="7">
    <source>
        <dbReference type="ARBA" id="ARBA00023012"/>
    </source>
</evidence>
<keyword evidence="6 11" id="KW-0418">Kinase</keyword>
<dbReference type="PRINTS" id="PR00344">
    <property type="entry name" value="BCTRLSENSOR"/>
</dbReference>
<dbReference type="EC" id="2.7.13.3" evidence="3"/>
<dbReference type="PANTHER" id="PTHR34220:SF7">
    <property type="entry name" value="SENSOR HISTIDINE KINASE YPDA"/>
    <property type="match status" value="1"/>
</dbReference>
<name>A0A1I0FW32_9FIRM</name>
<evidence type="ECO:0000256" key="6">
    <source>
        <dbReference type="ARBA" id="ARBA00022777"/>
    </source>
</evidence>
<dbReference type="InterPro" id="IPR036890">
    <property type="entry name" value="HATPase_C_sf"/>
</dbReference>
<dbReference type="InterPro" id="IPR003660">
    <property type="entry name" value="HAMP_dom"/>
</dbReference>
<dbReference type="SMART" id="SM00387">
    <property type="entry name" value="HATPase_c"/>
    <property type="match status" value="1"/>
</dbReference>
<feature type="transmembrane region" description="Helical" evidence="8">
    <location>
        <begin position="282"/>
        <end position="304"/>
    </location>
</feature>
<dbReference type="STRING" id="29364.SAMN04487772_1396"/>
<gene>
    <name evidence="11" type="ORF">SAMN04487772_1396</name>
</gene>
<feature type="domain" description="HAMP" evidence="10">
    <location>
        <begin position="306"/>
        <end position="358"/>
    </location>
</feature>
<reference evidence="11 12" key="1">
    <citation type="submission" date="2016-10" db="EMBL/GenBank/DDBJ databases">
        <authorList>
            <person name="de Groot N.N."/>
        </authorList>
    </citation>
    <scope>NUCLEOTIDE SEQUENCE [LARGE SCALE GENOMIC DNA]</scope>
    <source>
        <strain evidence="11 12">DSM 1801</strain>
    </source>
</reference>
<evidence type="ECO:0000256" key="3">
    <source>
        <dbReference type="ARBA" id="ARBA00012438"/>
    </source>
</evidence>
<dbReference type="PROSITE" id="PS50109">
    <property type="entry name" value="HIS_KIN"/>
    <property type="match status" value="1"/>
</dbReference>
<evidence type="ECO:0000313" key="12">
    <source>
        <dbReference type="Proteomes" id="UP000199800"/>
    </source>
</evidence>
<evidence type="ECO:0000259" key="10">
    <source>
        <dbReference type="PROSITE" id="PS50885"/>
    </source>
</evidence>
<evidence type="ECO:0000313" key="11">
    <source>
        <dbReference type="EMBL" id="SET62494.1"/>
    </source>
</evidence>
<protein>
    <recommendedName>
        <fullName evidence="3">histidine kinase</fullName>
        <ecNumber evidence="3">2.7.13.3</ecNumber>
    </recommendedName>
</protein>
<dbReference type="SUPFAM" id="SSF158472">
    <property type="entry name" value="HAMP domain-like"/>
    <property type="match status" value="1"/>
</dbReference>
<dbReference type="PANTHER" id="PTHR34220">
    <property type="entry name" value="SENSOR HISTIDINE KINASE YPDA"/>
    <property type="match status" value="1"/>
</dbReference>
<dbReference type="GO" id="GO:0016020">
    <property type="term" value="C:membrane"/>
    <property type="evidence" value="ECO:0007669"/>
    <property type="project" value="UniProtKB-SubCell"/>
</dbReference>
<comment type="catalytic activity">
    <reaction evidence="1">
        <text>ATP + protein L-histidine = ADP + protein N-phospho-L-histidine.</text>
        <dbReference type="EC" id="2.7.13.3"/>
    </reaction>
</comment>
<dbReference type="CDD" id="cd06225">
    <property type="entry name" value="HAMP"/>
    <property type="match status" value="1"/>
</dbReference>
<dbReference type="SMART" id="SM00304">
    <property type="entry name" value="HAMP"/>
    <property type="match status" value="1"/>
</dbReference>
<dbReference type="EMBL" id="FOHN01000039">
    <property type="protein sequence ID" value="SET62494.1"/>
    <property type="molecule type" value="Genomic_DNA"/>
</dbReference>
<dbReference type="InterPro" id="IPR005467">
    <property type="entry name" value="His_kinase_dom"/>
</dbReference>
<keyword evidence="4" id="KW-0597">Phosphoprotein</keyword>
<dbReference type="GO" id="GO:0000155">
    <property type="term" value="F:phosphorelay sensor kinase activity"/>
    <property type="evidence" value="ECO:0007669"/>
    <property type="project" value="InterPro"/>
</dbReference>
<dbReference type="SUPFAM" id="SSF55874">
    <property type="entry name" value="ATPase domain of HSP90 chaperone/DNA topoisomerase II/histidine kinase"/>
    <property type="match status" value="1"/>
</dbReference>
<comment type="subcellular location">
    <subcellularLocation>
        <location evidence="2">Membrane</location>
    </subcellularLocation>
</comment>
<dbReference type="InterPro" id="IPR004358">
    <property type="entry name" value="Sig_transdc_His_kin-like_C"/>
</dbReference>
<accession>A0A1I0FW32</accession>
<dbReference type="AlphaFoldDB" id="A0A1I0FW32"/>
<dbReference type="Pfam" id="PF02518">
    <property type="entry name" value="HATPase_c"/>
    <property type="match status" value="1"/>
</dbReference>
<evidence type="ECO:0000256" key="2">
    <source>
        <dbReference type="ARBA" id="ARBA00004370"/>
    </source>
</evidence>
<dbReference type="InterPro" id="IPR010559">
    <property type="entry name" value="Sig_transdc_His_kin_internal"/>
</dbReference>
<dbReference type="Gene3D" id="3.30.565.10">
    <property type="entry name" value="Histidine kinase-like ATPase, C-terminal domain"/>
    <property type="match status" value="1"/>
</dbReference>
<dbReference type="Pfam" id="PF06580">
    <property type="entry name" value="His_kinase"/>
    <property type="match status" value="1"/>
</dbReference>
<dbReference type="Proteomes" id="UP000199800">
    <property type="component" value="Unassembled WGS sequence"/>
</dbReference>
<dbReference type="InterPro" id="IPR003594">
    <property type="entry name" value="HATPase_dom"/>
</dbReference>
<keyword evidence="5" id="KW-0808">Transferase</keyword>
<evidence type="ECO:0000256" key="5">
    <source>
        <dbReference type="ARBA" id="ARBA00022679"/>
    </source>
</evidence>
<keyword evidence="8" id="KW-0472">Membrane</keyword>
<dbReference type="RefSeq" id="WP_092479056.1">
    <property type="nucleotide sequence ID" value="NZ_FOHN01000039.1"/>
</dbReference>
<dbReference type="OrthoDB" id="9809348at2"/>
<evidence type="ECO:0000256" key="8">
    <source>
        <dbReference type="SAM" id="Phobius"/>
    </source>
</evidence>
<keyword evidence="8" id="KW-0812">Transmembrane</keyword>
<feature type="domain" description="Histidine kinase" evidence="9">
    <location>
        <begin position="469"/>
        <end position="568"/>
    </location>
</feature>
<proteinExistence type="predicted"/>
<dbReference type="Pfam" id="PF00672">
    <property type="entry name" value="HAMP"/>
    <property type="match status" value="1"/>
</dbReference>
<keyword evidence="12" id="KW-1185">Reference proteome</keyword>
<evidence type="ECO:0000256" key="4">
    <source>
        <dbReference type="ARBA" id="ARBA00022553"/>
    </source>
</evidence>
<organism evidence="11 12">
    <name type="scientific">[Clostridium] polysaccharolyticum</name>
    <dbReference type="NCBI Taxonomy" id="29364"/>
    <lineage>
        <taxon>Bacteria</taxon>
        <taxon>Bacillati</taxon>
        <taxon>Bacillota</taxon>
        <taxon>Clostridia</taxon>
        <taxon>Lachnospirales</taxon>
        <taxon>Lachnospiraceae</taxon>
    </lineage>
</organism>
<evidence type="ECO:0000256" key="1">
    <source>
        <dbReference type="ARBA" id="ARBA00000085"/>
    </source>
</evidence>
<keyword evidence="8" id="KW-1133">Transmembrane helix</keyword>
<evidence type="ECO:0000259" key="9">
    <source>
        <dbReference type="PROSITE" id="PS50109"/>
    </source>
</evidence>